<protein>
    <recommendedName>
        <fullName evidence="4">Protein BatD</fullName>
    </recommendedName>
</protein>
<feature type="transmembrane region" description="Helical" evidence="1">
    <location>
        <begin position="147"/>
        <end position="168"/>
    </location>
</feature>
<evidence type="ECO:0000313" key="3">
    <source>
        <dbReference type="Proteomes" id="UP001302349"/>
    </source>
</evidence>
<evidence type="ECO:0000313" key="2">
    <source>
        <dbReference type="EMBL" id="WOK07646.1"/>
    </source>
</evidence>
<evidence type="ECO:0000256" key="1">
    <source>
        <dbReference type="SAM" id="Phobius"/>
    </source>
</evidence>
<sequence length="289" mass="33413">MAAWLLSWGALHSQSVNVKGYFLEDSVKLGSPASYVLVAEYPGSIKVLFPDSTHRFTPFEFNKQTFFPSKLRDGSVVDSVIYELSTFELEPYQSLQLPVFRLREKDSLKVMSNVDSLFIDGLLDEIPQDAKLKETVGYSPLDFAFNYPYLVIGGILFLIIAITLFLVFGKTVRKKITLYRMRKKYEKFSNSYTEQLRAIRIESDIRDAEITLILWKTYLESLEKIPYTKLTTKEILKGEENAQLQTALKSIDRSIYGRIIDKELFKQFEVLEDICLDKYKKKVEEVKNG</sequence>
<gene>
    <name evidence="2" type="ORF">RT717_03290</name>
</gene>
<accession>A0ABZ0ISS4</accession>
<keyword evidence="1" id="KW-1133">Transmembrane helix</keyword>
<dbReference type="EMBL" id="CP136051">
    <property type="protein sequence ID" value="WOK07646.1"/>
    <property type="molecule type" value="Genomic_DNA"/>
</dbReference>
<keyword evidence="3" id="KW-1185">Reference proteome</keyword>
<proteinExistence type="predicted"/>
<name>A0ABZ0ISS4_9BACT</name>
<keyword evidence="1" id="KW-0472">Membrane</keyword>
<keyword evidence="1" id="KW-0812">Transmembrane</keyword>
<organism evidence="2 3">
    <name type="scientific">Imperialibacter roseus</name>
    <dbReference type="NCBI Taxonomy" id="1324217"/>
    <lineage>
        <taxon>Bacteria</taxon>
        <taxon>Pseudomonadati</taxon>
        <taxon>Bacteroidota</taxon>
        <taxon>Cytophagia</taxon>
        <taxon>Cytophagales</taxon>
        <taxon>Flammeovirgaceae</taxon>
        <taxon>Imperialibacter</taxon>
    </lineage>
</organism>
<dbReference type="Proteomes" id="UP001302349">
    <property type="component" value="Chromosome"/>
</dbReference>
<reference evidence="2 3" key="1">
    <citation type="journal article" date="2023" name="Microbiol. Resour. Announc.">
        <title>Complete Genome Sequence of Imperialibacter roseus strain P4T.</title>
        <authorList>
            <person name="Tizabi D.R."/>
            <person name="Bachvaroff T."/>
            <person name="Hill R.T."/>
        </authorList>
    </citation>
    <scope>NUCLEOTIDE SEQUENCE [LARGE SCALE GENOMIC DNA]</scope>
    <source>
        <strain evidence="2 3">P4T</strain>
    </source>
</reference>
<evidence type="ECO:0008006" key="4">
    <source>
        <dbReference type="Google" id="ProtNLM"/>
    </source>
</evidence>
<dbReference type="RefSeq" id="WP_317490316.1">
    <property type="nucleotide sequence ID" value="NZ_CP136051.1"/>
</dbReference>